<evidence type="ECO:0000313" key="4">
    <source>
        <dbReference type="Proteomes" id="UP000276133"/>
    </source>
</evidence>
<accession>A0A3M7PU52</accession>
<evidence type="ECO:0000256" key="1">
    <source>
        <dbReference type="SAM" id="Phobius"/>
    </source>
</evidence>
<protein>
    <recommendedName>
        <fullName evidence="2">HTH psq-type domain-containing protein</fullName>
    </recommendedName>
</protein>
<organism evidence="3 4">
    <name type="scientific">Brachionus plicatilis</name>
    <name type="common">Marine rotifer</name>
    <name type="synonym">Brachionus muelleri</name>
    <dbReference type="NCBI Taxonomy" id="10195"/>
    <lineage>
        <taxon>Eukaryota</taxon>
        <taxon>Metazoa</taxon>
        <taxon>Spiralia</taxon>
        <taxon>Gnathifera</taxon>
        <taxon>Rotifera</taxon>
        <taxon>Eurotatoria</taxon>
        <taxon>Monogononta</taxon>
        <taxon>Pseudotrocha</taxon>
        <taxon>Ploima</taxon>
        <taxon>Brachionidae</taxon>
        <taxon>Brachionus</taxon>
    </lineage>
</organism>
<keyword evidence="4" id="KW-1185">Reference proteome</keyword>
<proteinExistence type="predicted"/>
<dbReference type="GO" id="GO:0003677">
    <property type="term" value="F:DNA binding"/>
    <property type="evidence" value="ECO:0007669"/>
    <property type="project" value="InterPro"/>
</dbReference>
<keyword evidence="1" id="KW-1133">Transmembrane helix</keyword>
<dbReference type="Proteomes" id="UP000276133">
    <property type="component" value="Unassembled WGS sequence"/>
</dbReference>
<gene>
    <name evidence="3" type="ORF">BpHYR1_053842</name>
</gene>
<dbReference type="AlphaFoldDB" id="A0A3M7PU52"/>
<evidence type="ECO:0000259" key="2">
    <source>
        <dbReference type="Pfam" id="PF04218"/>
    </source>
</evidence>
<dbReference type="Gene3D" id="1.10.10.60">
    <property type="entry name" value="Homeodomain-like"/>
    <property type="match status" value="1"/>
</dbReference>
<feature type="domain" description="HTH psq-type" evidence="2">
    <location>
        <begin position="8"/>
        <end position="58"/>
    </location>
</feature>
<evidence type="ECO:0000313" key="3">
    <source>
        <dbReference type="EMBL" id="RNA02285.1"/>
    </source>
</evidence>
<dbReference type="SUPFAM" id="SSF46689">
    <property type="entry name" value="Homeodomain-like"/>
    <property type="match status" value="1"/>
</dbReference>
<dbReference type="InterPro" id="IPR009057">
    <property type="entry name" value="Homeodomain-like_sf"/>
</dbReference>
<dbReference type="EMBL" id="REGN01008942">
    <property type="protein sequence ID" value="RNA02285.1"/>
    <property type="molecule type" value="Genomic_DNA"/>
</dbReference>
<name>A0A3M7PU52_BRAPC</name>
<keyword evidence="1" id="KW-0472">Membrane</keyword>
<reference evidence="3 4" key="1">
    <citation type="journal article" date="2018" name="Sci. Rep.">
        <title>Genomic signatures of local adaptation to the degree of environmental predictability in rotifers.</title>
        <authorList>
            <person name="Franch-Gras L."/>
            <person name="Hahn C."/>
            <person name="Garcia-Roger E.M."/>
            <person name="Carmona M.J."/>
            <person name="Serra M."/>
            <person name="Gomez A."/>
        </authorList>
    </citation>
    <scope>NUCLEOTIDE SEQUENCE [LARGE SCALE GENOMIC DNA]</scope>
    <source>
        <strain evidence="3">HYR1</strain>
    </source>
</reference>
<dbReference type="Pfam" id="PF04218">
    <property type="entry name" value="CENP-B_N"/>
    <property type="match status" value="1"/>
</dbReference>
<comment type="caution">
    <text evidence="3">The sequence shown here is derived from an EMBL/GenBank/DDBJ whole genome shotgun (WGS) entry which is preliminary data.</text>
</comment>
<feature type="transmembrane region" description="Helical" evidence="1">
    <location>
        <begin position="77"/>
        <end position="99"/>
    </location>
</feature>
<keyword evidence="1" id="KW-0812">Transmembrane</keyword>
<dbReference type="InterPro" id="IPR007889">
    <property type="entry name" value="HTH_Psq"/>
</dbReference>
<sequence length="206" mass="23473">MNEKQVCKKRKFISLEVKIDIIKKHTEQKITTSKLAKEYNFNASTISTILSSKAKILEHYEKNSAGPEKKRINKQMIILISHLLPHLIIESNHLLPIFFKKINYLFYFAFFGCSVMPKKVGFCSSGTSSCSILIFSLYFGTDKSINSVRQAINEMSIGGGQGMVRCTCKSQCIANRCSCRKSNLLFNYEKKTIKNMYNLILSLLSQ</sequence>
<dbReference type="OrthoDB" id="2318150at2759"/>